<proteinExistence type="inferred from homology"/>
<evidence type="ECO:0000259" key="4">
    <source>
        <dbReference type="PROSITE" id="PS51352"/>
    </source>
</evidence>
<sequence length="436" mass="48278">MALWLGLIALAIRAAGAVPTEQWEQVDLEVPMHDSRVLDLTEESLHDVVSSRDGNPVIVWFYAPWCKQCKIARAGYEEAARRAPENGMPSTQVLFARLDCVKYPAVKEKYGVYSYPAFKVFRGPLHKWIELGRDRSTEKILAAASREAEGAYVLVEEADGLRALVFPDPPPSEAHVADFVGKGEAFAFAHLSSLTGPAAAAFHALASNCSIRLSPFPFLATTNASILEPFGLPALPLDSISIVQTISEPYGAPDEARAWPRLVSAPLVHHTLASTDGYPMADCQWVLGHRLPLLVDYNANIMWAKRAASLPNPVHALLFLSTPHMALAGTVRAAAARFVRGYVVVFAIEVSETEKPNAFLKRFEVNSVLDTPRLVFLDQRKPKEQTEERKRVFKESITEENVSAFLEKELQLPLESRTRHFTHEDTQAESVGKDEL</sequence>
<feature type="domain" description="Thioredoxin" evidence="4">
    <location>
        <begin position="19"/>
        <end position="149"/>
    </location>
</feature>
<dbReference type="SUPFAM" id="SSF52833">
    <property type="entry name" value="Thioredoxin-like"/>
    <property type="match status" value="1"/>
</dbReference>
<keyword evidence="6" id="KW-1185">Reference proteome</keyword>
<dbReference type="EMBL" id="JBGBPQ010000024">
    <property type="protein sequence ID" value="KAL1500007.1"/>
    <property type="molecule type" value="Genomic_DNA"/>
</dbReference>
<dbReference type="Proteomes" id="UP001515480">
    <property type="component" value="Unassembled WGS sequence"/>
</dbReference>
<dbReference type="AlphaFoldDB" id="A0AB34IL82"/>
<protein>
    <recommendedName>
        <fullName evidence="4">Thioredoxin domain-containing protein</fullName>
    </recommendedName>
</protein>
<dbReference type="GO" id="GO:0006457">
    <property type="term" value="P:protein folding"/>
    <property type="evidence" value="ECO:0007669"/>
    <property type="project" value="TreeGrafter"/>
</dbReference>
<comment type="caution">
    <text evidence="5">The sequence shown here is derived from an EMBL/GenBank/DDBJ whole genome shotgun (WGS) entry which is preliminary data.</text>
</comment>
<feature type="signal peptide" evidence="3">
    <location>
        <begin position="1"/>
        <end position="17"/>
    </location>
</feature>
<reference evidence="5 6" key="1">
    <citation type="journal article" date="2024" name="Science">
        <title>Giant polyketide synthase enzymes in the biosynthesis of giant marine polyether toxins.</title>
        <authorList>
            <person name="Fallon T.R."/>
            <person name="Shende V.V."/>
            <person name="Wierzbicki I.H."/>
            <person name="Pendleton A.L."/>
            <person name="Watervoot N.F."/>
            <person name="Auber R.P."/>
            <person name="Gonzalez D.J."/>
            <person name="Wisecaver J.H."/>
            <person name="Moore B.S."/>
        </authorList>
    </citation>
    <scope>NUCLEOTIDE SEQUENCE [LARGE SCALE GENOMIC DNA]</scope>
    <source>
        <strain evidence="5 6">12B1</strain>
    </source>
</reference>
<dbReference type="GO" id="GO:0034976">
    <property type="term" value="P:response to endoplasmic reticulum stress"/>
    <property type="evidence" value="ECO:0007669"/>
    <property type="project" value="TreeGrafter"/>
</dbReference>
<dbReference type="PROSITE" id="PS51352">
    <property type="entry name" value="THIOREDOXIN_2"/>
    <property type="match status" value="1"/>
</dbReference>
<evidence type="ECO:0000256" key="1">
    <source>
        <dbReference type="ARBA" id="ARBA00006347"/>
    </source>
</evidence>
<evidence type="ECO:0000313" key="5">
    <source>
        <dbReference type="EMBL" id="KAL1500007.1"/>
    </source>
</evidence>
<name>A0AB34IL82_PRYPA</name>
<feature type="region of interest" description="Disordered" evidence="2">
    <location>
        <begin position="416"/>
        <end position="436"/>
    </location>
</feature>
<dbReference type="GO" id="GO:0005783">
    <property type="term" value="C:endoplasmic reticulum"/>
    <property type="evidence" value="ECO:0007669"/>
    <property type="project" value="TreeGrafter"/>
</dbReference>
<evidence type="ECO:0000256" key="3">
    <source>
        <dbReference type="SAM" id="SignalP"/>
    </source>
</evidence>
<evidence type="ECO:0000313" key="6">
    <source>
        <dbReference type="Proteomes" id="UP001515480"/>
    </source>
</evidence>
<evidence type="ECO:0000256" key="2">
    <source>
        <dbReference type="SAM" id="MobiDB-lite"/>
    </source>
</evidence>
<dbReference type="PANTHER" id="PTHR18929">
    <property type="entry name" value="PROTEIN DISULFIDE ISOMERASE"/>
    <property type="match status" value="1"/>
</dbReference>
<comment type="similarity">
    <text evidence="1">Belongs to the protein disulfide isomerase family.</text>
</comment>
<dbReference type="CDD" id="cd02961">
    <property type="entry name" value="PDI_a_family"/>
    <property type="match status" value="1"/>
</dbReference>
<organism evidence="5 6">
    <name type="scientific">Prymnesium parvum</name>
    <name type="common">Toxic golden alga</name>
    <dbReference type="NCBI Taxonomy" id="97485"/>
    <lineage>
        <taxon>Eukaryota</taxon>
        <taxon>Haptista</taxon>
        <taxon>Haptophyta</taxon>
        <taxon>Prymnesiophyceae</taxon>
        <taxon>Prymnesiales</taxon>
        <taxon>Prymnesiaceae</taxon>
        <taxon>Prymnesium</taxon>
    </lineage>
</organism>
<gene>
    <name evidence="5" type="ORF">AB1Y20_012684</name>
</gene>
<dbReference type="InterPro" id="IPR036249">
    <property type="entry name" value="Thioredoxin-like_sf"/>
</dbReference>
<dbReference type="InterPro" id="IPR013766">
    <property type="entry name" value="Thioredoxin_domain"/>
</dbReference>
<dbReference type="GO" id="GO:0003756">
    <property type="term" value="F:protein disulfide isomerase activity"/>
    <property type="evidence" value="ECO:0007669"/>
    <property type="project" value="TreeGrafter"/>
</dbReference>
<feature type="chain" id="PRO_5044303709" description="Thioredoxin domain-containing protein" evidence="3">
    <location>
        <begin position="18"/>
        <end position="436"/>
    </location>
</feature>
<keyword evidence="3" id="KW-0732">Signal</keyword>
<accession>A0AB34IL82</accession>
<dbReference type="Pfam" id="PF00085">
    <property type="entry name" value="Thioredoxin"/>
    <property type="match status" value="1"/>
</dbReference>
<dbReference type="Gene3D" id="3.40.30.10">
    <property type="entry name" value="Glutaredoxin"/>
    <property type="match status" value="2"/>
</dbReference>